<keyword evidence="13 14" id="KW-0472">Membrane</keyword>
<keyword evidence="4 14" id="KW-0813">Transport</keyword>
<comment type="function">
    <text evidence="14">Essential regulatory subunit of the mitochondrial calcium uniporter complex (uniplex), a complex that mediates calcium uptake into mitochondria.</text>
</comment>
<comment type="similarity">
    <text evidence="2 14">Belongs to the SMDT1/EMRE family.</text>
</comment>
<accession>A0A0Q9WYZ0</accession>
<keyword evidence="6 14" id="KW-0812">Transmembrane</keyword>
<evidence type="ECO:0000256" key="10">
    <source>
        <dbReference type="ARBA" id="ARBA00022989"/>
    </source>
</evidence>
<evidence type="ECO:0000256" key="8">
    <source>
        <dbReference type="ARBA" id="ARBA00022837"/>
    </source>
</evidence>
<name>A0A0Q9WYZ0_DROWI</name>
<dbReference type="GO" id="GO:0036444">
    <property type="term" value="P:calcium import into the mitochondrion"/>
    <property type="evidence" value="ECO:0007669"/>
    <property type="project" value="UniProtKB-UniRule"/>
</dbReference>
<gene>
    <name evidence="15" type="primary">Dwil\GK27331</name>
    <name evidence="15" type="ORF">Dwil_GK27331</name>
</gene>
<keyword evidence="5 14" id="KW-0109">Calcium transport</keyword>
<keyword evidence="8 14" id="KW-0106">Calcium</keyword>
<evidence type="ECO:0000256" key="7">
    <source>
        <dbReference type="ARBA" id="ARBA00022792"/>
    </source>
</evidence>
<feature type="transmembrane region" description="Helical" evidence="14">
    <location>
        <begin position="46"/>
        <end position="69"/>
    </location>
</feature>
<evidence type="ECO:0000313" key="16">
    <source>
        <dbReference type="Proteomes" id="UP000007798"/>
    </source>
</evidence>
<evidence type="ECO:0000256" key="11">
    <source>
        <dbReference type="ARBA" id="ARBA00023065"/>
    </source>
</evidence>
<reference evidence="15 16" key="1">
    <citation type="journal article" date="2007" name="Nature">
        <title>Evolution of genes and genomes on the Drosophila phylogeny.</title>
        <authorList>
            <consortium name="Drosophila 12 Genomes Consortium"/>
            <person name="Clark A.G."/>
            <person name="Eisen M.B."/>
            <person name="Smith D.R."/>
            <person name="Bergman C.M."/>
            <person name="Oliver B."/>
            <person name="Markow T.A."/>
            <person name="Kaufman T.C."/>
            <person name="Kellis M."/>
            <person name="Gelbart W."/>
            <person name="Iyer V.N."/>
            <person name="Pollard D.A."/>
            <person name="Sackton T.B."/>
            <person name="Larracuente A.M."/>
            <person name="Singh N.D."/>
            <person name="Abad J.P."/>
            <person name="Abt D.N."/>
            <person name="Adryan B."/>
            <person name="Aguade M."/>
            <person name="Akashi H."/>
            <person name="Anderson W.W."/>
            <person name="Aquadro C.F."/>
            <person name="Ardell D.H."/>
            <person name="Arguello R."/>
            <person name="Artieri C.G."/>
            <person name="Barbash D.A."/>
            <person name="Barker D."/>
            <person name="Barsanti P."/>
            <person name="Batterham P."/>
            <person name="Batzoglou S."/>
            <person name="Begun D."/>
            <person name="Bhutkar A."/>
            <person name="Blanco E."/>
            <person name="Bosak S.A."/>
            <person name="Bradley R.K."/>
            <person name="Brand A.D."/>
            <person name="Brent M.R."/>
            <person name="Brooks A.N."/>
            <person name="Brown R.H."/>
            <person name="Butlin R.K."/>
            <person name="Caggese C."/>
            <person name="Calvi B.R."/>
            <person name="Bernardo de Carvalho A."/>
            <person name="Caspi A."/>
            <person name="Castrezana S."/>
            <person name="Celniker S.E."/>
            <person name="Chang J.L."/>
            <person name="Chapple C."/>
            <person name="Chatterji S."/>
            <person name="Chinwalla A."/>
            <person name="Civetta A."/>
            <person name="Clifton S.W."/>
            <person name="Comeron J.M."/>
            <person name="Costello J.C."/>
            <person name="Coyne J.A."/>
            <person name="Daub J."/>
            <person name="David R.G."/>
            <person name="Delcher A.L."/>
            <person name="Delehaunty K."/>
            <person name="Do C.B."/>
            <person name="Ebling H."/>
            <person name="Edwards K."/>
            <person name="Eickbush T."/>
            <person name="Evans J.D."/>
            <person name="Filipski A."/>
            <person name="Findeiss S."/>
            <person name="Freyhult E."/>
            <person name="Fulton L."/>
            <person name="Fulton R."/>
            <person name="Garcia A.C."/>
            <person name="Gardiner A."/>
            <person name="Garfield D.A."/>
            <person name="Garvin B.E."/>
            <person name="Gibson G."/>
            <person name="Gilbert D."/>
            <person name="Gnerre S."/>
            <person name="Godfrey J."/>
            <person name="Good R."/>
            <person name="Gotea V."/>
            <person name="Gravely B."/>
            <person name="Greenberg A.J."/>
            <person name="Griffiths-Jones S."/>
            <person name="Gross S."/>
            <person name="Guigo R."/>
            <person name="Gustafson E.A."/>
            <person name="Haerty W."/>
            <person name="Hahn M.W."/>
            <person name="Halligan D.L."/>
            <person name="Halpern A.L."/>
            <person name="Halter G.M."/>
            <person name="Han M.V."/>
            <person name="Heger A."/>
            <person name="Hillier L."/>
            <person name="Hinrichs A.S."/>
            <person name="Holmes I."/>
            <person name="Hoskins R.A."/>
            <person name="Hubisz M.J."/>
            <person name="Hultmark D."/>
            <person name="Huntley M.A."/>
            <person name="Jaffe D.B."/>
            <person name="Jagadeeshan S."/>
            <person name="Jeck W.R."/>
            <person name="Johnson J."/>
            <person name="Jones C.D."/>
            <person name="Jordan W.C."/>
            <person name="Karpen G.H."/>
            <person name="Kataoka E."/>
            <person name="Keightley P.D."/>
            <person name="Kheradpour P."/>
            <person name="Kirkness E.F."/>
            <person name="Koerich L.B."/>
            <person name="Kristiansen K."/>
            <person name="Kudrna D."/>
            <person name="Kulathinal R.J."/>
            <person name="Kumar S."/>
            <person name="Kwok R."/>
            <person name="Lander E."/>
            <person name="Langley C.H."/>
            <person name="Lapoint R."/>
            <person name="Lazzaro B.P."/>
            <person name="Lee S.J."/>
            <person name="Levesque L."/>
            <person name="Li R."/>
            <person name="Lin C.F."/>
            <person name="Lin M.F."/>
            <person name="Lindblad-Toh K."/>
            <person name="Llopart A."/>
            <person name="Long M."/>
            <person name="Low L."/>
            <person name="Lozovsky E."/>
            <person name="Lu J."/>
            <person name="Luo M."/>
            <person name="Machado C.A."/>
            <person name="Makalowski W."/>
            <person name="Marzo M."/>
            <person name="Matsuda M."/>
            <person name="Matzkin L."/>
            <person name="McAllister B."/>
            <person name="McBride C.S."/>
            <person name="McKernan B."/>
            <person name="McKernan K."/>
            <person name="Mendez-Lago M."/>
            <person name="Minx P."/>
            <person name="Mollenhauer M.U."/>
            <person name="Montooth K."/>
            <person name="Mount S.M."/>
            <person name="Mu X."/>
            <person name="Myers E."/>
            <person name="Negre B."/>
            <person name="Newfeld S."/>
            <person name="Nielsen R."/>
            <person name="Noor M.A."/>
            <person name="O'Grady P."/>
            <person name="Pachter L."/>
            <person name="Papaceit M."/>
            <person name="Parisi M.J."/>
            <person name="Parisi M."/>
            <person name="Parts L."/>
            <person name="Pedersen J.S."/>
            <person name="Pesole G."/>
            <person name="Phillippy A.M."/>
            <person name="Ponting C.P."/>
            <person name="Pop M."/>
            <person name="Porcelli D."/>
            <person name="Powell J.R."/>
            <person name="Prohaska S."/>
            <person name="Pruitt K."/>
            <person name="Puig M."/>
            <person name="Quesneville H."/>
            <person name="Ram K.R."/>
            <person name="Rand D."/>
            <person name="Rasmussen M.D."/>
            <person name="Reed L.K."/>
            <person name="Reenan R."/>
            <person name="Reily A."/>
            <person name="Remington K.A."/>
            <person name="Rieger T.T."/>
            <person name="Ritchie M.G."/>
            <person name="Robin C."/>
            <person name="Rogers Y.H."/>
            <person name="Rohde C."/>
            <person name="Rozas J."/>
            <person name="Rubenfield M.J."/>
            <person name="Ruiz A."/>
            <person name="Russo S."/>
            <person name="Salzberg S.L."/>
            <person name="Sanchez-Gracia A."/>
            <person name="Saranga D.J."/>
            <person name="Sato H."/>
            <person name="Schaeffer S.W."/>
            <person name="Schatz M.C."/>
            <person name="Schlenke T."/>
            <person name="Schwartz R."/>
            <person name="Segarra C."/>
            <person name="Singh R.S."/>
            <person name="Sirot L."/>
            <person name="Sirota M."/>
            <person name="Sisneros N.B."/>
            <person name="Smith C.D."/>
            <person name="Smith T.F."/>
            <person name="Spieth J."/>
            <person name="Stage D.E."/>
            <person name="Stark A."/>
            <person name="Stephan W."/>
            <person name="Strausberg R.L."/>
            <person name="Strempel S."/>
            <person name="Sturgill D."/>
            <person name="Sutton G."/>
            <person name="Sutton G.G."/>
            <person name="Tao W."/>
            <person name="Teichmann S."/>
            <person name="Tobari Y.N."/>
            <person name="Tomimura Y."/>
            <person name="Tsolas J.M."/>
            <person name="Valente V.L."/>
            <person name="Venter E."/>
            <person name="Venter J.C."/>
            <person name="Vicario S."/>
            <person name="Vieira F.G."/>
            <person name="Vilella A.J."/>
            <person name="Villasante A."/>
            <person name="Walenz B."/>
            <person name="Wang J."/>
            <person name="Wasserman M."/>
            <person name="Watts T."/>
            <person name="Wilson D."/>
            <person name="Wilson R.K."/>
            <person name="Wing R.A."/>
            <person name="Wolfner M.F."/>
            <person name="Wong A."/>
            <person name="Wong G.K."/>
            <person name="Wu C.I."/>
            <person name="Wu G."/>
            <person name="Yamamoto D."/>
            <person name="Yang H.P."/>
            <person name="Yang S.P."/>
            <person name="Yorke J.A."/>
            <person name="Yoshida K."/>
            <person name="Zdobnov E."/>
            <person name="Zhang P."/>
            <person name="Zhang Y."/>
            <person name="Zimin A.V."/>
            <person name="Baldwin J."/>
            <person name="Abdouelleil A."/>
            <person name="Abdulkadir J."/>
            <person name="Abebe A."/>
            <person name="Abera B."/>
            <person name="Abreu J."/>
            <person name="Acer S.C."/>
            <person name="Aftuck L."/>
            <person name="Alexander A."/>
            <person name="An P."/>
            <person name="Anderson E."/>
            <person name="Anderson S."/>
            <person name="Arachi H."/>
            <person name="Azer M."/>
            <person name="Bachantsang P."/>
            <person name="Barry A."/>
            <person name="Bayul T."/>
            <person name="Berlin A."/>
            <person name="Bessette D."/>
            <person name="Bloom T."/>
            <person name="Blye J."/>
            <person name="Boguslavskiy L."/>
            <person name="Bonnet C."/>
            <person name="Boukhgalter B."/>
            <person name="Bourzgui I."/>
            <person name="Brown A."/>
            <person name="Cahill P."/>
            <person name="Channer S."/>
            <person name="Cheshatsang Y."/>
            <person name="Chuda L."/>
            <person name="Citroen M."/>
            <person name="Collymore A."/>
            <person name="Cooke P."/>
            <person name="Costello M."/>
            <person name="D'Aco K."/>
            <person name="Daza R."/>
            <person name="De Haan G."/>
            <person name="DeGray S."/>
            <person name="DeMaso C."/>
            <person name="Dhargay N."/>
            <person name="Dooley K."/>
            <person name="Dooley E."/>
            <person name="Doricent M."/>
            <person name="Dorje P."/>
            <person name="Dorjee K."/>
            <person name="Dupes A."/>
            <person name="Elong R."/>
            <person name="Falk J."/>
            <person name="Farina A."/>
            <person name="Faro S."/>
            <person name="Ferguson D."/>
            <person name="Fisher S."/>
            <person name="Foley C.D."/>
            <person name="Franke A."/>
            <person name="Friedrich D."/>
            <person name="Gadbois L."/>
            <person name="Gearin G."/>
            <person name="Gearin C.R."/>
            <person name="Giannoukos G."/>
            <person name="Goode T."/>
            <person name="Graham J."/>
            <person name="Grandbois E."/>
            <person name="Grewal S."/>
            <person name="Gyaltsen K."/>
            <person name="Hafez N."/>
            <person name="Hagos B."/>
            <person name="Hall J."/>
            <person name="Henson C."/>
            <person name="Hollinger A."/>
            <person name="Honan T."/>
            <person name="Huard M.D."/>
            <person name="Hughes L."/>
            <person name="Hurhula B."/>
            <person name="Husby M.E."/>
            <person name="Kamat A."/>
            <person name="Kanga B."/>
            <person name="Kashin S."/>
            <person name="Khazanovich D."/>
            <person name="Kisner P."/>
            <person name="Lance K."/>
            <person name="Lara M."/>
            <person name="Lee W."/>
            <person name="Lennon N."/>
            <person name="Letendre F."/>
            <person name="LeVine R."/>
            <person name="Lipovsky A."/>
            <person name="Liu X."/>
            <person name="Liu J."/>
            <person name="Liu S."/>
            <person name="Lokyitsang T."/>
            <person name="Lokyitsang Y."/>
            <person name="Lubonja R."/>
            <person name="Lui A."/>
            <person name="MacDonald P."/>
            <person name="Magnisalis V."/>
            <person name="Maru K."/>
            <person name="Matthews C."/>
            <person name="McCusker W."/>
            <person name="McDonough S."/>
            <person name="Mehta T."/>
            <person name="Meldrim J."/>
            <person name="Meneus L."/>
            <person name="Mihai O."/>
            <person name="Mihalev A."/>
            <person name="Mihova T."/>
            <person name="Mittelman R."/>
            <person name="Mlenga V."/>
            <person name="Montmayeur A."/>
            <person name="Mulrain L."/>
            <person name="Navidi A."/>
            <person name="Naylor J."/>
            <person name="Negash T."/>
            <person name="Nguyen T."/>
            <person name="Nguyen N."/>
            <person name="Nicol R."/>
            <person name="Norbu C."/>
            <person name="Norbu N."/>
            <person name="Novod N."/>
            <person name="O'Neill B."/>
            <person name="Osman S."/>
            <person name="Markiewicz E."/>
            <person name="Oyono O.L."/>
            <person name="Patti C."/>
            <person name="Phunkhang P."/>
            <person name="Pierre F."/>
            <person name="Priest M."/>
            <person name="Raghuraman S."/>
            <person name="Rege F."/>
            <person name="Reyes R."/>
            <person name="Rise C."/>
            <person name="Rogov P."/>
            <person name="Ross K."/>
            <person name="Ryan E."/>
            <person name="Settipalli S."/>
            <person name="Shea T."/>
            <person name="Sherpa N."/>
            <person name="Shi L."/>
            <person name="Shih D."/>
            <person name="Sparrow T."/>
            <person name="Spaulding J."/>
            <person name="Stalker J."/>
            <person name="Stange-Thomann N."/>
            <person name="Stavropoulos S."/>
            <person name="Stone C."/>
            <person name="Strader C."/>
            <person name="Tesfaye S."/>
            <person name="Thomson T."/>
            <person name="Thoulutsang Y."/>
            <person name="Thoulutsang D."/>
            <person name="Topham K."/>
            <person name="Topping I."/>
            <person name="Tsamla T."/>
            <person name="Vassiliev H."/>
            <person name="Vo A."/>
            <person name="Wangchuk T."/>
            <person name="Wangdi T."/>
            <person name="Weiand M."/>
            <person name="Wilkinson J."/>
            <person name="Wilson A."/>
            <person name="Yadav S."/>
            <person name="Young G."/>
            <person name="Yu Q."/>
            <person name="Zembek L."/>
            <person name="Zhong D."/>
            <person name="Zimmer A."/>
            <person name="Zwirko Z."/>
            <person name="Jaffe D.B."/>
            <person name="Alvarez P."/>
            <person name="Brockman W."/>
            <person name="Butler J."/>
            <person name="Chin C."/>
            <person name="Gnerre S."/>
            <person name="Grabherr M."/>
            <person name="Kleber M."/>
            <person name="Mauceli E."/>
            <person name="MacCallum I."/>
        </authorList>
    </citation>
    <scope>NUCLEOTIDE SEQUENCE [LARGE SCALE GENOMIC DNA]</scope>
    <source>
        <strain evidence="16">Tucson 14030-0811.24</strain>
    </source>
</reference>
<dbReference type="InterPro" id="IPR018782">
    <property type="entry name" value="MCU_reg"/>
</dbReference>
<evidence type="ECO:0000256" key="4">
    <source>
        <dbReference type="ARBA" id="ARBA00022448"/>
    </source>
</evidence>
<dbReference type="GO" id="GO:0051560">
    <property type="term" value="P:mitochondrial calcium ion homeostasis"/>
    <property type="evidence" value="ECO:0007669"/>
    <property type="project" value="UniProtKB-UniRule"/>
</dbReference>
<evidence type="ECO:0000256" key="6">
    <source>
        <dbReference type="ARBA" id="ARBA00022692"/>
    </source>
</evidence>
<keyword evidence="12 14" id="KW-0496">Mitochondrion</keyword>
<evidence type="ECO:0000313" key="15">
    <source>
        <dbReference type="EMBL" id="KRF98798.1"/>
    </source>
</evidence>
<dbReference type="AlphaFoldDB" id="A0A0Q9WYZ0"/>
<dbReference type="GO" id="GO:1990246">
    <property type="term" value="C:uniplex complex"/>
    <property type="evidence" value="ECO:0007669"/>
    <property type="project" value="UniProtKB-UniRule"/>
</dbReference>
<dbReference type="Proteomes" id="UP000007798">
    <property type="component" value="Unassembled WGS sequence"/>
</dbReference>
<protein>
    <recommendedName>
        <fullName evidence="3 14">Essential MCU regulator, mitochondrial</fullName>
    </recommendedName>
    <alternativeName>
        <fullName evidence="14">Single-pass membrane protein with aspartate-rich tail 1, mitochondrial</fullName>
    </alternativeName>
</protein>
<comment type="subcellular location">
    <subcellularLocation>
        <location evidence="1 14">Mitochondrion inner membrane</location>
        <topology evidence="1 14">Single-pass membrane protein</topology>
    </subcellularLocation>
</comment>
<comment type="subunit">
    <text evidence="14">Component of the uniplex complex. Interacts (via the transmembrane region) with MCU (via the first transmembrane region); the interaction is direct.</text>
</comment>
<keyword evidence="11 14" id="KW-0406">Ion transport</keyword>
<evidence type="ECO:0000256" key="3">
    <source>
        <dbReference type="ARBA" id="ARBA00022180"/>
    </source>
</evidence>
<keyword evidence="10 14" id="KW-1133">Transmembrane helix</keyword>
<dbReference type="Pfam" id="PF10161">
    <property type="entry name" value="DDDD"/>
    <property type="match status" value="1"/>
</dbReference>
<dbReference type="STRING" id="7260.A0A0Q9WYZ0"/>
<sequence>MWKSLLTKQSPSAAHCFRVPRHLREAYTRYGGFRPRPKRDKYSRRGLALTVIPGILLGGFIAKKIAYFLEISELFTPDDMDDDDEE</sequence>
<keyword evidence="16" id="KW-1185">Reference proteome</keyword>
<evidence type="ECO:0000256" key="9">
    <source>
        <dbReference type="ARBA" id="ARBA00022946"/>
    </source>
</evidence>
<dbReference type="InParanoid" id="A0A0Q9WYZ0"/>
<dbReference type="PANTHER" id="PTHR33904:SF1">
    <property type="entry name" value="ESSENTIAL MCU REGULATOR, MITOCHONDRIAL"/>
    <property type="match status" value="1"/>
</dbReference>
<dbReference type="PANTHER" id="PTHR33904">
    <property type="entry name" value="ESSENTIAL MCU REGULATOR, MITOCHONDRIAL"/>
    <property type="match status" value="1"/>
</dbReference>
<keyword evidence="9 14" id="KW-0809">Transit peptide</keyword>
<keyword evidence="7 14" id="KW-0999">Mitochondrion inner membrane</keyword>
<organism evidence="15 16">
    <name type="scientific">Drosophila willistoni</name>
    <name type="common">Fruit fly</name>
    <dbReference type="NCBI Taxonomy" id="7260"/>
    <lineage>
        <taxon>Eukaryota</taxon>
        <taxon>Metazoa</taxon>
        <taxon>Ecdysozoa</taxon>
        <taxon>Arthropoda</taxon>
        <taxon>Hexapoda</taxon>
        <taxon>Insecta</taxon>
        <taxon>Pterygota</taxon>
        <taxon>Neoptera</taxon>
        <taxon>Endopterygota</taxon>
        <taxon>Diptera</taxon>
        <taxon>Brachycera</taxon>
        <taxon>Muscomorpha</taxon>
        <taxon>Ephydroidea</taxon>
        <taxon>Drosophilidae</taxon>
        <taxon>Drosophila</taxon>
        <taxon>Sophophora</taxon>
    </lineage>
</organism>
<dbReference type="OrthoDB" id="7816824at2759"/>
<evidence type="ECO:0000256" key="2">
    <source>
        <dbReference type="ARBA" id="ARBA00008958"/>
    </source>
</evidence>
<evidence type="ECO:0000256" key="12">
    <source>
        <dbReference type="ARBA" id="ARBA00023128"/>
    </source>
</evidence>
<evidence type="ECO:0000256" key="5">
    <source>
        <dbReference type="ARBA" id="ARBA00022568"/>
    </source>
</evidence>
<dbReference type="EMBL" id="CH963920">
    <property type="protein sequence ID" value="KRF98798.1"/>
    <property type="molecule type" value="Genomic_DNA"/>
</dbReference>
<proteinExistence type="inferred from homology"/>
<evidence type="ECO:0000256" key="14">
    <source>
        <dbReference type="RuleBase" id="RU369077"/>
    </source>
</evidence>
<evidence type="ECO:0000256" key="1">
    <source>
        <dbReference type="ARBA" id="ARBA00004434"/>
    </source>
</evidence>
<evidence type="ECO:0000256" key="13">
    <source>
        <dbReference type="ARBA" id="ARBA00023136"/>
    </source>
</evidence>